<protein>
    <submittedName>
        <fullName evidence="2">Uncharacterized protein</fullName>
    </submittedName>
</protein>
<keyword evidence="1" id="KW-0812">Transmembrane</keyword>
<evidence type="ECO:0000313" key="2">
    <source>
        <dbReference type="EMBL" id="KAF0748762.1"/>
    </source>
</evidence>
<dbReference type="OrthoDB" id="21128at2759"/>
<sequence length="272" mass="32309">MLINFDLRSAGRTTKSPDVQSRGKFLNSVATHLYVYITHNIIFCLSSYLESELEKIAKFKFFFFLILGGSLVSDRHKYPNFFFFESLLTPTNAKIINIKPNRYYRFRVIFKLIKFQFPTVRKIISCYLAKHELLDWNADFLWQSVITFSVIYNQWFNVYKLIRLESESGIASKLKNILDSERSDECIDFTMMCVFIYLFIYFVSVYSITSRNNAPILNFGEVKSKHFPTVFKKIEKNKKKMTEKQEILHNTSFRPNRFFYMVVIQKLTTENT</sequence>
<name>A0A6G0Y4E0_APHCR</name>
<feature type="transmembrane region" description="Helical" evidence="1">
    <location>
        <begin position="189"/>
        <end position="208"/>
    </location>
</feature>
<dbReference type="EMBL" id="VUJU01006354">
    <property type="protein sequence ID" value="KAF0748762.1"/>
    <property type="molecule type" value="Genomic_DNA"/>
</dbReference>
<evidence type="ECO:0000256" key="1">
    <source>
        <dbReference type="SAM" id="Phobius"/>
    </source>
</evidence>
<dbReference type="Proteomes" id="UP000478052">
    <property type="component" value="Unassembled WGS sequence"/>
</dbReference>
<accession>A0A6G0Y4E0</accession>
<organism evidence="2 3">
    <name type="scientific">Aphis craccivora</name>
    <name type="common">Cowpea aphid</name>
    <dbReference type="NCBI Taxonomy" id="307492"/>
    <lineage>
        <taxon>Eukaryota</taxon>
        <taxon>Metazoa</taxon>
        <taxon>Ecdysozoa</taxon>
        <taxon>Arthropoda</taxon>
        <taxon>Hexapoda</taxon>
        <taxon>Insecta</taxon>
        <taxon>Pterygota</taxon>
        <taxon>Neoptera</taxon>
        <taxon>Paraneoptera</taxon>
        <taxon>Hemiptera</taxon>
        <taxon>Sternorrhyncha</taxon>
        <taxon>Aphidomorpha</taxon>
        <taxon>Aphidoidea</taxon>
        <taxon>Aphididae</taxon>
        <taxon>Aphidini</taxon>
        <taxon>Aphis</taxon>
        <taxon>Aphis</taxon>
    </lineage>
</organism>
<comment type="caution">
    <text evidence="2">The sequence shown here is derived from an EMBL/GenBank/DDBJ whole genome shotgun (WGS) entry which is preliminary data.</text>
</comment>
<dbReference type="AlphaFoldDB" id="A0A6G0Y4E0"/>
<keyword evidence="1" id="KW-0472">Membrane</keyword>
<evidence type="ECO:0000313" key="3">
    <source>
        <dbReference type="Proteomes" id="UP000478052"/>
    </source>
</evidence>
<reference evidence="2 3" key="1">
    <citation type="submission" date="2019-08" db="EMBL/GenBank/DDBJ databases">
        <title>Whole genome of Aphis craccivora.</title>
        <authorList>
            <person name="Voronova N.V."/>
            <person name="Shulinski R.S."/>
            <person name="Bandarenka Y.V."/>
            <person name="Zhorov D.G."/>
            <person name="Warner D."/>
        </authorList>
    </citation>
    <scope>NUCLEOTIDE SEQUENCE [LARGE SCALE GENOMIC DNA]</scope>
    <source>
        <strain evidence="2">180601</strain>
        <tissue evidence="2">Whole Body</tissue>
    </source>
</reference>
<keyword evidence="1" id="KW-1133">Transmembrane helix</keyword>
<gene>
    <name evidence="2" type="ORF">FWK35_00009185</name>
</gene>
<proteinExistence type="predicted"/>
<keyword evidence="3" id="KW-1185">Reference proteome</keyword>